<gene>
    <name evidence="2" type="ORF">MNBD_GAMMA17-2289</name>
</gene>
<name>A0A3B0ZMQ4_9ZZZZ</name>
<dbReference type="EMBL" id="UOFQ01000103">
    <property type="protein sequence ID" value="VAW88617.1"/>
    <property type="molecule type" value="Genomic_DNA"/>
</dbReference>
<sequence>MAKTPEASKHTSIKKRIAQAQTAHIANHPQQQSKGLFPFVGNPRDEMPSGLAFKLTDYLELVDWSGRILRKDKRGTCLPNNPFNSEKSLFKAADFQ</sequence>
<protein>
    <submittedName>
        <fullName evidence="2">Uncharacterized protein</fullName>
    </submittedName>
</protein>
<evidence type="ECO:0000313" key="2">
    <source>
        <dbReference type="EMBL" id="VAW88617.1"/>
    </source>
</evidence>
<reference evidence="2" key="1">
    <citation type="submission" date="2018-06" db="EMBL/GenBank/DDBJ databases">
        <authorList>
            <person name="Zhirakovskaya E."/>
        </authorList>
    </citation>
    <scope>NUCLEOTIDE SEQUENCE</scope>
</reference>
<organism evidence="2">
    <name type="scientific">hydrothermal vent metagenome</name>
    <dbReference type="NCBI Taxonomy" id="652676"/>
    <lineage>
        <taxon>unclassified sequences</taxon>
        <taxon>metagenomes</taxon>
        <taxon>ecological metagenomes</taxon>
    </lineage>
</organism>
<accession>A0A3B0ZMQ4</accession>
<dbReference type="AlphaFoldDB" id="A0A3B0ZMQ4"/>
<proteinExistence type="predicted"/>
<feature type="region of interest" description="Disordered" evidence="1">
    <location>
        <begin position="1"/>
        <end position="34"/>
    </location>
</feature>
<evidence type="ECO:0000256" key="1">
    <source>
        <dbReference type="SAM" id="MobiDB-lite"/>
    </source>
</evidence>
<feature type="compositionally biased region" description="Polar residues" evidence="1">
    <location>
        <begin position="19"/>
        <end position="34"/>
    </location>
</feature>